<gene>
    <name evidence="1" type="ORF">DES52_102154</name>
</gene>
<dbReference type="Proteomes" id="UP000248326">
    <property type="component" value="Unassembled WGS sequence"/>
</dbReference>
<proteinExistence type="predicted"/>
<accession>A0A318SA84</accession>
<protein>
    <submittedName>
        <fullName evidence="1">Uncharacterized protein</fullName>
    </submittedName>
</protein>
<reference evidence="1 2" key="1">
    <citation type="submission" date="2018-06" db="EMBL/GenBank/DDBJ databases">
        <title>Genomic Encyclopedia of Type Strains, Phase IV (KMG-IV): sequencing the most valuable type-strain genomes for metagenomic binning, comparative biology and taxonomic classification.</title>
        <authorList>
            <person name="Goeker M."/>
        </authorList>
    </citation>
    <scope>NUCLEOTIDE SEQUENCE [LARGE SCALE GENOMIC DNA]</scope>
    <source>
        <strain evidence="1 2">DSM 18048</strain>
    </source>
</reference>
<organism evidence="1 2">
    <name type="scientific">Deinococcus yavapaiensis KR-236</name>
    <dbReference type="NCBI Taxonomy" id="694435"/>
    <lineage>
        <taxon>Bacteria</taxon>
        <taxon>Thermotogati</taxon>
        <taxon>Deinococcota</taxon>
        <taxon>Deinococci</taxon>
        <taxon>Deinococcales</taxon>
        <taxon>Deinococcaceae</taxon>
        <taxon>Deinococcus</taxon>
    </lineage>
</organism>
<dbReference type="EMBL" id="QJSX01000002">
    <property type="protein sequence ID" value="PYE55789.1"/>
    <property type="molecule type" value="Genomic_DNA"/>
</dbReference>
<dbReference type="AlphaFoldDB" id="A0A318SA84"/>
<evidence type="ECO:0000313" key="1">
    <source>
        <dbReference type="EMBL" id="PYE55789.1"/>
    </source>
</evidence>
<name>A0A318SA84_9DEIO</name>
<keyword evidence="2" id="KW-1185">Reference proteome</keyword>
<dbReference type="RefSeq" id="WP_170130870.1">
    <property type="nucleotide sequence ID" value="NZ_QJSX01000002.1"/>
</dbReference>
<comment type="caution">
    <text evidence="1">The sequence shown here is derived from an EMBL/GenBank/DDBJ whole genome shotgun (WGS) entry which is preliminary data.</text>
</comment>
<sequence length="57" mass="6896">MNESFDLDRWLRRHELDQPRQLEEALREVPTDQRPLALLSWLHVGDLQGERIHIPLR</sequence>
<evidence type="ECO:0000313" key="2">
    <source>
        <dbReference type="Proteomes" id="UP000248326"/>
    </source>
</evidence>